<protein>
    <submittedName>
        <fullName evidence="1">Uncharacterized protein</fullName>
    </submittedName>
</protein>
<comment type="caution">
    <text evidence="1">The sequence shown here is derived from an EMBL/GenBank/DDBJ whole genome shotgun (WGS) entry which is preliminary data.</text>
</comment>
<dbReference type="EMBL" id="BQXU01000017">
    <property type="protein sequence ID" value="GKT46787.1"/>
    <property type="molecule type" value="Genomic_DNA"/>
</dbReference>
<organism evidence="1 2">
    <name type="scientific">Colletotrichum spaethianum</name>
    <dbReference type="NCBI Taxonomy" id="700344"/>
    <lineage>
        <taxon>Eukaryota</taxon>
        <taxon>Fungi</taxon>
        <taxon>Dikarya</taxon>
        <taxon>Ascomycota</taxon>
        <taxon>Pezizomycotina</taxon>
        <taxon>Sordariomycetes</taxon>
        <taxon>Hypocreomycetidae</taxon>
        <taxon>Glomerellales</taxon>
        <taxon>Glomerellaceae</taxon>
        <taxon>Colletotrichum</taxon>
        <taxon>Colletotrichum spaethianum species complex</taxon>
    </lineage>
</organism>
<accession>A0AA37LE06</accession>
<dbReference type="GeneID" id="73327770"/>
<sequence>MTQRETFDMEVIKAEMGEQTFNKVMSGLKGQPQGAATTVYAALSKTWEGRGGRYLTNCTEADPAPAGYTRGSMDPGYAP</sequence>
<dbReference type="AlphaFoldDB" id="A0AA37LE06"/>
<evidence type="ECO:0000313" key="1">
    <source>
        <dbReference type="EMBL" id="GKT46787.1"/>
    </source>
</evidence>
<gene>
    <name evidence="1" type="ORF">ColSpa_06968</name>
</gene>
<evidence type="ECO:0000313" key="2">
    <source>
        <dbReference type="Proteomes" id="UP001055115"/>
    </source>
</evidence>
<name>A0AA37LE06_9PEZI</name>
<dbReference type="RefSeq" id="XP_049129137.1">
    <property type="nucleotide sequence ID" value="XM_049273180.1"/>
</dbReference>
<dbReference type="Proteomes" id="UP001055115">
    <property type="component" value="Unassembled WGS sequence"/>
</dbReference>
<keyword evidence="2" id="KW-1185">Reference proteome</keyword>
<proteinExistence type="predicted"/>
<reference evidence="1 2" key="1">
    <citation type="submission" date="2022-03" db="EMBL/GenBank/DDBJ databases">
        <title>Genome data of Colletotrichum spp.</title>
        <authorList>
            <person name="Utami Y.D."/>
            <person name="Hiruma K."/>
        </authorList>
    </citation>
    <scope>NUCLEOTIDE SEQUENCE [LARGE SCALE GENOMIC DNA]</scope>
    <source>
        <strain evidence="1 2">MAFF 239500</strain>
    </source>
</reference>